<dbReference type="EMBL" id="BK032642">
    <property type="protein sequence ID" value="DAF52703.1"/>
    <property type="molecule type" value="Genomic_DNA"/>
</dbReference>
<evidence type="ECO:0000313" key="8">
    <source>
        <dbReference type="EMBL" id="DAF52703.1"/>
    </source>
</evidence>
<organism evidence="8">
    <name type="scientific">Siphoviridae sp. ctqSm5</name>
    <dbReference type="NCBI Taxonomy" id="2827949"/>
    <lineage>
        <taxon>Viruses</taxon>
        <taxon>Duplodnaviria</taxon>
        <taxon>Heunggongvirae</taxon>
        <taxon>Uroviricota</taxon>
        <taxon>Caudoviricetes</taxon>
    </lineage>
</organism>
<dbReference type="SUPFAM" id="SSF53822">
    <property type="entry name" value="Periplasmic binding protein-like I"/>
    <property type="match status" value="1"/>
</dbReference>
<proteinExistence type="inferred from homology"/>
<protein>
    <recommendedName>
        <fullName evidence="7">ABC transporter substrate-binding protein PnrA-like domain-containing protein</fullName>
    </recommendedName>
</protein>
<evidence type="ECO:0000256" key="2">
    <source>
        <dbReference type="ARBA" id="ARBA00008610"/>
    </source>
</evidence>
<feature type="domain" description="ABC transporter substrate-binding protein PnrA-like" evidence="7">
    <location>
        <begin position="38"/>
        <end position="328"/>
    </location>
</feature>
<name>A0A8S5SPT6_9CAUD</name>
<dbReference type="Pfam" id="PF02608">
    <property type="entry name" value="Bmp"/>
    <property type="match status" value="1"/>
</dbReference>
<dbReference type="GO" id="GO:0005886">
    <property type="term" value="C:plasma membrane"/>
    <property type="evidence" value="ECO:0007669"/>
    <property type="project" value="UniProtKB-SubCell"/>
</dbReference>
<dbReference type="InterPro" id="IPR003760">
    <property type="entry name" value="PnrA-like"/>
</dbReference>
<evidence type="ECO:0000259" key="7">
    <source>
        <dbReference type="Pfam" id="PF02608"/>
    </source>
</evidence>
<keyword evidence="3" id="KW-1003">Cell membrane</keyword>
<evidence type="ECO:0000256" key="3">
    <source>
        <dbReference type="ARBA" id="ARBA00022475"/>
    </source>
</evidence>
<comment type="similarity">
    <text evidence="2">Belongs to the BMP lipoprotein family.</text>
</comment>
<dbReference type="Gene3D" id="3.40.50.2300">
    <property type="match status" value="2"/>
</dbReference>
<evidence type="ECO:0000256" key="6">
    <source>
        <dbReference type="ARBA" id="ARBA00023288"/>
    </source>
</evidence>
<comment type="subcellular location">
    <subcellularLocation>
        <location evidence="1">Cell membrane</location>
        <topology evidence="1">Lipid-anchor</topology>
    </subcellularLocation>
</comment>
<dbReference type="PROSITE" id="PS51257">
    <property type="entry name" value="PROKAR_LIPOPROTEIN"/>
    <property type="match status" value="1"/>
</dbReference>
<dbReference type="PANTHER" id="PTHR34296:SF2">
    <property type="entry name" value="ABC TRANSPORTER GUANOSINE-BINDING PROTEIN NUPN"/>
    <property type="match status" value="1"/>
</dbReference>
<evidence type="ECO:0000256" key="5">
    <source>
        <dbReference type="ARBA" id="ARBA00023136"/>
    </source>
</evidence>
<keyword evidence="5" id="KW-0472">Membrane</keyword>
<reference evidence="8" key="1">
    <citation type="journal article" date="2021" name="Proc. Natl. Acad. Sci. U.S.A.">
        <title>A Catalog of Tens of Thousands of Viruses from Human Metagenomes Reveals Hidden Associations with Chronic Diseases.</title>
        <authorList>
            <person name="Tisza M.J."/>
            <person name="Buck C.B."/>
        </authorList>
    </citation>
    <scope>NUCLEOTIDE SEQUENCE</scope>
    <source>
        <strain evidence="8">CtqSm5</strain>
    </source>
</reference>
<keyword evidence="6" id="KW-0449">Lipoprotein</keyword>
<dbReference type="PANTHER" id="PTHR34296">
    <property type="entry name" value="TRANSCRIPTIONAL ACTIVATOR PROTEIN MED"/>
    <property type="match status" value="1"/>
</dbReference>
<dbReference type="InterPro" id="IPR050957">
    <property type="entry name" value="BMP_lipoprotein"/>
</dbReference>
<sequence>MKKLIGLFLVGCLTLFGCSTKSTNHEKEFLKVGYLSGEGGVEDGSFSQLTWEGIKEFQSEHDGVEIQYVTPKDTSTSELLNNIDNLVMSGNEVIVASGFAFQEAIEQASEIYKDTKFIIIDGVVERDNVVSIAFAEKEAGFLAGVATALESQTGKVGYLGGIDVPAVVSYGLGYASGVAYANAHFDTNVEVSEYVYSGTFTDFNIGQMLSAGMFDKGVDIVMATAGVATQGAIAEAKQRDNVYIVGCDSDQYSDGLQKDESSVVLTSAMKRIDVAVKDVLTKCVNGEFPGGKSIMMTLSTDGVGLPSENPNLSESTIGQVNEVIKVIKDGNLQIPSTVEELHTFLDEYNYHVEGVEY</sequence>
<dbReference type="CDD" id="cd06354">
    <property type="entry name" value="PBP1_PrnA-like"/>
    <property type="match status" value="1"/>
</dbReference>
<dbReference type="InterPro" id="IPR028082">
    <property type="entry name" value="Peripla_BP_I"/>
</dbReference>
<evidence type="ECO:0000256" key="4">
    <source>
        <dbReference type="ARBA" id="ARBA00022729"/>
    </source>
</evidence>
<evidence type="ECO:0000256" key="1">
    <source>
        <dbReference type="ARBA" id="ARBA00004193"/>
    </source>
</evidence>
<keyword evidence="4" id="KW-0732">Signal</keyword>
<accession>A0A8S5SPT6</accession>